<sequence length="121" mass="13869">MLLIINIVGQGVLSSFFFKYVGFASAALYGHTLTINSMLGISIVFISMHQFFSPLSKVKDEENRVLELEPVKSNNRYLFIKSVTLTTISTFSYLSQQLTFEMKEGNWNKNELFVTYTVYEV</sequence>
<keyword evidence="1" id="KW-1133">Transmembrane helix</keyword>
<evidence type="ECO:0000313" key="3">
    <source>
        <dbReference type="Proteomes" id="UP000235145"/>
    </source>
</evidence>
<comment type="caution">
    <text evidence="2">The sequence shown here is derived from an EMBL/GenBank/DDBJ whole genome shotgun (WGS) entry which is preliminary data.</text>
</comment>
<keyword evidence="1" id="KW-0472">Membrane</keyword>
<accession>A0A9R1X2Q6</accession>
<organism evidence="2 3">
    <name type="scientific">Lactuca sativa</name>
    <name type="common">Garden lettuce</name>
    <dbReference type="NCBI Taxonomy" id="4236"/>
    <lineage>
        <taxon>Eukaryota</taxon>
        <taxon>Viridiplantae</taxon>
        <taxon>Streptophyta</taxon>
        <taxon>Embryophyta</taxon>
        <taxon>Tracheophyta</taxon>
        <taxon>Spermatophyta</taxon>
        <taxon>Magnoliopsida</taxon>
        <taxon>eudicotyledons</taxon>
        <taxon>Gunneridae</taxon>
        <taxon>Pentapetalae</taxon>
        <taxon>asterids</taxon>
        <taxon>campanulids</taxon>
        <taxon>Asterales</taxon>
        <taxon>Asteraceae</taxon>
        <taxon>Cichorioideae</taxon>
        <taxon>Cichorieae</taxon>
        <taxon>Lactucinae</taxon>
        <taxon>Lactuca</taxon>
    </lineage>
</organism>
<dbReference type="AlphaFoldDB" id="A0A9R1X2Q6"/>
<protein>
    <submittedName>
        <fullName evidence="2">Uncharacterized protein</fullName>
    </submittedName>
</protein>
<feature type="transmembrane region" description="Helical" evidence="1">
    <location>
        <begin position="20"/>
        <end position="46"/>
    </location>
</feature>
<dbReference type="EMBL" id="NBSK02000007">
    <property type="protein sequence ID" value="KAJ0197016.1"/>
    <property type="molecule type" value="Genomic_DNA"/>
</dbReference>
<evidence type="ECO:0000313" key="2">
    <source>
        <dbReference type="EMBL" id="KAJ0197016.1"/>
    </source>
</evidence>
<proteinExistence type="predicted"/>
<keyword evidence="1" id="KW-0812">Transmembrane</keyword>
<reference evidence="2 3" key="1">
    <citation type="journal article" date="2017" name="Nat. Commun.">
        <title>Genome assembly with in vitro proximity ligation data and whole-genome triplication in lettuce.</title>
        <authorList>
            <person name="Reyes-Chin-Wo S."/>
            <person name="Wang Z."/>
            <person name="Yang X."/>
            <person name="Kozik A."/>
            <person name="Arikit S."/>
            <person name="Song C."/>
            <person name="Xia L."/>
            <person name="Froenicke L."/>
            <person name="Lavelle D.O."/>
            <person name="Truco M.J."/>
            <person name="Xia R."/>
            <person name="Zhu S."/>
            <person name="Xu C."/>
            <person name="Xu H."/>
            <person name="Xu X."/>
            <person name="Cox K."/>
            <person name="Korf I."/>
            <person name="Meyers B.C."/>
            <person name="Michelmore R.W."/>
        </authorList>
    </citation>
    <scope>NUCLEOTIDE SEQUENCE [LARGE SCALE GENOMIC DNA]</scope>
    <source>
        <strain evidence="3">cv. Salinas</strain>
        <tissue evidence="2">Seedlings</tissue>
    </source>
</reference>
<name>A0A9R1X2Q6_LACSA</name>
<gene>
    <name evidence="2" type="ORF">LSAT_V11C700358950</name>
</gene>
<dbReference type="Proteomes" id="UP000235145">
    <property type="component" value="Unassembled WGS sequence"/>
</dbReference>
<keyword evidence="3" id="KW-1185">Reference proteome</keyword>
<evidence type="ECO:0000256" key="1">
    <source>
        <dbReference type="SAM" id="Phobius"/>
    </source>
</evidence>